<dbReference type="STRING" id="1276227.SCHRY_v1c03040"/>
<dbReference type="OrthoDB" id="9810297at2"/>
<evidence type="ECO:0000313" key="15">
    <source>
        <dbReference type="EMBL" id="AGM24889.1"/>
    </source>
</evidence>
<evidence type="ECO:0000256" key="6">
    <source>
        <dbReference type="ARBA" id="ARBA00022603"/>
    </source>
</evidence>
<dbReference type="SUPFAM" id="SSF53335">
    <property type="entry name" value="S-adenosyl-L-methionine-dependent methyltransferases"/>
    <property type="match status" value="1"/>
</dbReference>
<feature type="binding site" evidence="13">
    <location>
        <position position="323"/>
    </location>
    <ligand>
        <name>S-adenosyl-L-methionine</name>
        <dbReference type="ChEBI" id="CHEBI:59789"/>
    </ligand>
</feature>
<proteinExistence type="inferred from homology"/>
<dbReference type="PANTHER" id="PTHR22807">
    <property type="entry name" value="NOP2 YEAST -RELATED NOL1/NOP2/FMU SUN DOMAIN-CONTAINING"/>
    <property type="match status" value="1"/>
</dbReference>
<keyword evidence="5" id="KW-0698">rRNA processing</keyword>
<evidence type="ECO:0000256" key="1">
    <source>
        <dbReference type="ARBA" id="ARBA00002724"/>
    </source>
</evidence>
<comment type="similarity">
    <text evidence="13">Belongs to the class I-like SAM-binding methyltransferase superfamily. RsmB/NOP family.</text>
</comment>
<dbReference type="EC" id="2.1.1.176" evidence="3"/>
<dbReference type="EMBL" id="CP005077">
    <property type="protein sequence ID" value="AGM24889.1"/>
    <property type="molecule type" value="Genomic_DNA"/>
</dbReference>
<dbReference type="PROSITE" id="PS51686">
    <property type="entry name" value="SAM_MT_RSMB_NOP"/>
    <property type="match status" value="1"/>
</dbReference>
<dbReference type="Pfam" id="PF01029">
    <property type="entry name" value="NusB"/>
    <property type="match status" value="1"/>
</dbReference>
<dbReference type="PANTHER" id="PTHR22807:SF53">
    <property type="entry name" value="RIBOSOMAL RNA SMALL SUBUNIT METHYLTRANSFERASE B-RELATED"/>
    <property type="match status" value="1"/>
</dbReference>
<feature type="binding site" evidence="13">
    <location>
        <begin position="256"/>
        <end position="262"/>
    </location>
    <ligand>
        <name>S-adenosyl-L-methionine</name>
        <dbReference type="ChEBI" id="CHEBI:59789"/>
    </ligand>
</feature>
<evidence type="ECO:0000256" key="7">
    <source>
        <dbReference type="ARBA" id="ARBA00022679"/>
    </source>
</evidence>
<dbReference type="GO" id="GO:0005737">
    <property type="term" value="C:cytoplasm"/>
    <property type="evidence" value="ECO:0007669"/>
    <property type="project" value="UniProtKB-SubCell"/>
</dbReference>
<comment type="catalytic activity">
    <reaction evidence="12">
        <text>cytidine(967) in 16S rRNA + S-adenosyl-L-methionine = 5-methylcytidine(967) in 16S rRNA + S-adenosyl-L-homocysteine + H(+)</text>
        <dbReference type="Rhea" id="RHEA:42748"/>
        <dbReference type="Rhea" id="RHEA-COMP:10219"/>
        <dbReference type="Rhea" id="RHEA-COMP:10220"/>
        <dbReference type="ChEBI" id="CHEBI:15378"/>
        <dbReference type="ChEBI" id="CHEBI:57856"/>
        <dbReference type="ChEBI" id="CHEBI:59789"/>
        <dbReference type="ChEBI" id="CHEBI:74483"/>
        <dbReference type="ChEBI" id="CHEBI:82748"/>
        <dbReference type="EC" id="2.1.1.176"/>
    </reaction>
</comment>
<evidence type="ECO:0000256" key="11">
    <source>
        <dbReference type="ARBA" id="ARBA00031088"/>
    </source>
</evidence>
<comment type="caution">
    <text evidence="13">Lacks conserved residue(s) required for the propagation of feature annotation.</text>
</comment>
<dbReference type="Pfam" id="PF01189">
    <property type="entry name" value="Methyltr_RsmB-F"/>
    <property type="match status" value="1"/>
</dbReference>
<name>R4UAE7_9MOLU</name>
<dbReference type="GO" id="GO:0008649">
    <property type="term" value="F:rRNA methyltransferase activity"/>
    <property type="evidence" value="ECO:0007669"/>
    <property type="project" value="InterPro"/>
</dbReference>
<dbReference type="InterPro" id="IPR054728">
    <property type="entry name" value="RsmB-like_ferredoxin"/>
</dbReference>
<dbReference type="Proteomes" id="UP000013964">
    <property type="component" value="Chromosome"/>
</dbReference>
<dbReference type="GO" id="GO:0006355">
    <property type="term" value="P:regulation of DNA-templated transcription"/>
    <property type="evidence" value="ECO:0007669"/>
    <property type="project" value="InterPro"/>
</dbReference>
<feature type="binding site" evidence="13">
    <location>
        <position position="280"/>
    </location>
    <ligand>
        <name>S-adenosyl-L-methionine</name>
        <dbReference type="ChEBI" id="CHEBI:59789"/>
    </ligand>
</feature>
<evidence type="ECO:0000256" key="12">
    <source>
        <dbReference type="ARBA" id="ARBA00047283"/>
    </source>
</evidence>
<dbReference type="Pfam" id="PF22458">
    <property type="entry name" value="RsmF-B_ferredox"/>
    <property type="match status" value="1"/>
</dbReference>
<dbReference type="InterPro" id="IPR001678">
    <property type="entry name" value="MeTrfase_RsmB-F_NOP2_dom"/>
</dbReference>
<keyword evidence="6 13" id="KW-0489">Methyltransferase</keyword>
<evidence type="ECO:0000256" key="13">
    <source>
        <dbReference type="PROSITE-ProRule" id="PRU01023"/>
    </source>
</evidence>
<dbReference type="NCBIfam" id="TIGR00563">
    <property type="entry name" value="rsmB"/>
    <property type="match status" value="1"/>
</dbReference>
<evidence type="ECO:0000313" key="16">
    <source>
        <dbReference type="Proteomes" id="UP000013964"/>
    </source>
</evidence>
<dbReference type="InterPro" id="IPR049560">
    <property type="entry name" value="MeTrfase_RsmB-F_NOP2_cat"/>
</dbReference>
<evidence type="ECO:0000256" key="5">
    <source>
        <dbReference type="ARBA" id="ARBA00022552"/>
    </source>
</evidence>
<keyword evidence="4" id="KW-0963">Cytoplasm</keyword>
<evidence type="ECO:0000256" key="4">
    <source>
        <dbReference type="ARBA" id="ARBA00022490"/>
    </source>
</evidence>
<keyword evidence="7 13" id="KW-0808">Transferase</keyword>
<dbReference type="eggNOG" id="COG0144">
    <property type="taxonomic scope" value="Bacteria"/>
</dbReference>
<keyword evidence="9 13" id="KW-0694">RNA-binding</keyword>
<dbReference type="InterPro" id="IPR006027">
    <property type="entry name" value="NusB_RsmB_TIM44"/>
</dbReference>
<comment type="subcellular location">
    <subcellularLocation>
        <location evidence="2">Cytoplasm</location>
    </subcellularLocation>
</comment>
<feature type="active site" description="Nucleophile" evidence="13">
    <location>
        <position position="377"/>
    </location>
</feature>
<keyword evidence="8 13" id="KW-0949">S-adenosyl-L-methionine</keyword>
<dbReference type="HOGENOM" id="CLU_005316_0_1_14"/>
<evidence type="ECO:0000256" key="8">
    <source>
        <dbReference type="ARBA" id="ARBA00022691"/>
    </source>
</evidence>
<dbReference type="InterPro" id="IPR004573">
    <property type="entry name" value="rRNA_ssu_MeTfrase_B"/>
</dbReference>
<comment type="function">
    <text evidence="1">Specifically methylates the cytosine at position 967 (m5C967) of 16S rRNA.</text>
</comment>
<evidence type="ECO:0000256" key="9">
    <source>
        <dbReference type="ARBA" id="ARBA00022884"/>
    </source>
</evidence>
<feature type="domain" description="SAM-dependent MTase RsmB/NOP-type" evidence="14">
    <location>
        <begin position="170"/>
        <end position="427"/>
    </location>
</feature>
<dbReference type="KEGG" id="scr:SCHRY_v1c03040"/>
<evidence type="ECO:0000256" key="3">
    <source>
        <dbReference type="ARBA" id="ARBA00012140"/>
    </source>
</evidence>
<dbReference type="Gene3D" id="1.10.940.10">
    <property type="entry name" value="NusB-like"/>
    <property type="match status" value="1"/>
</dbReference>
<evidence type="ECO:0000259" key="14">
    <source>
        <dbReference type="PROSITE" id="PS51686"/>
    </source>
</evidence>
<dbReference type="RefSeq" id="WP_016338715.1">
    <property type="nucleotide sequence ID" value="NC_021280.1"/>
</dbReference>
<sequence length="427" mass="48994">MIKNSPRYIAFNLLREIFSHHKYSNKVLTDFFQNNSDISNRDKTLVFQIVYGTIKNKLLLEYFCKQFIIPSKTKLQYQILLWMSLYQLYFLDRVPSYAIVNEAVNIAKAVDQKVGGFINGVLKQVIKKYPDQLVLEVTDSHEKLLLENSMPPLLFIFFAKQYGVERAEKIAVDSHQTPKISLRVNTLKISVAEFIKKYAQYQLTASEISPNALIAKMPVINSDMLTMGLIYLQDEMSMKIVEVLDPQPNDIILDMCSAPGGKTTYLSQLMNNTGRIDAYDINQNRLAVVEVNSQRLGCHNIELHCLNASEIISNIEYDKILCDVPCSGFGVMKRKPEIKYQPWGPKQLANLVEIQKKLLNKAYQLLKPGGILVYSTCTFNRYENNDQIKDFLTANQDLVLLEEKQVFGDENNTDGFYYSKIQKQITT</sequence>
<dbReference type="InterPro" id="IPR029063">
    <property type="entry name" value="SAM-dependent_MTases_sf"/>
</dbReference>
<dbReference type="NCBIfam" id="NF011494">
    <property type="entry name" value="PRK14902.1"/>
    <property type="match status" value="1"/>
</dbReference>
<dbReference type="CDD" id="cd02440">
    <property type="entry name" value="AdoMet_MTases"/>
    <property type="match status" value="1"/>
</dbReference>
<gene>
    <name evidence="15" type="primary">rsmB</name>
    <name evidence="15" type="ORF">SCHRY_v1c03040</name>
</gene>
<dbReference type="PRINTS" id="PR02008">
    <property type="entry name" value="RCMTFAMILY"/>
</dbReference>
<dbReference type="InterPro" id="IPR035926">
    <property type="entry name" value="NusB-like_sf"/>
</dbReference>
<organism evidence="15 16">
    <name type="scientific">Spiroplasma chrysopicola DF-1</name>
    <dbReference type="NCBI Taxonomy" id="1276227"/>
    <lineage>
        <taxon>Bacteria</taxon>
        <taxon>Bacillati</taxon>
        <taxon>Mycoplasmatota</taxon>
        <taxon>Mollicutes</taxon>
        <taxon>Entomoplasmatales</taxon>
        <taxon>Spiroplasmataceae</taxon>
        <taxon>Spiroplasma</taxon>
    </lineage>
</organism>
<evidence type="ECO:0000256" key="2">
    <source>
        <dbReference type="ARBA" id="ARBA00004496"/>
    </source>
</evidence>
<dbReference type="Gene3D" id="3.40.50.150">
    <property type="entry name" value="Vaccinia Virus protein VP39"/>
    <property type="match status" value="1"/>
</dbReference>
<dbReference type="eggNOG" id="COG0781">
    <property type="taxonomic scope" value="Bacteria"/>
</dbReference>
<reference evidence="15 16" key="1">
    <citation type="journal article" date="2013" name="Genome Biol. Evol.">
        <title>Complete genomes of two dipteran-associated spiroplasmas provided insights into the origin, dynamics, and impacts of viral invasion in spiroplasma.</title>
        <authorList>
            <person name="Ku C."/>
            <person name="Lo W.S."/>
            <person name="Chen L.L."/>
            <person name="Kuo C.H."/>
        </authorList>
    </citation>
    <scope>NUCLEOTIDE SEQUENCE [LARGE SCALE GENOMIC DNA]</scope>
    <source>
        <strain evidence="15 16">DF-1</strain>
    </source>
</reference>
<dbReference type="InterPro" id="IPR023267">
    <property type="entry name" value="RCMT"/>
</dbReference>
<accession>R4UAE7</accession>
<dbReference type="PATRIC" id="fig|1276227.3.peg.303"/>
<evidence type="ECO:0000256" key="10">
    <source>
        <dbReference type="ARBA" id="ARBA00030399"/>
    </source>
</evidence>
<dbReference type="AlphaFoldDB" id="R4UAE7"/>
<protein>
    <recommendedName>
        <fullName evidence="3">16S rRNA (cytosine(967)-C(5))-methyltransferase</fullName>
        <ecNumber evidence="3">2.1.1.176</ecNumber>
    </recommendedName>
    <alternativeName>
        <fullName evidence="10">16S rRNA m5C967 methyltransferase</fullName>
    </alternativeName>
    <alternativeName>
        <fullName evidence="11">rRNA (cytosine-C(5)-)-methyltransferase RsmB</fullName>
    </alternativeName>
</protein>
<keyword evidence="16" id="KW-1185">Reference proteome</keyword>
<dbReference type="GO" id="GO:0003723">
    <property type="term" value="F:RNA binding"/>
    <property type="evidence" value="ECO:0007669"/>
    <property type="project" value="UniProtKB-UniRule"/>
</dbReference>
<dbReference type="SUPFAM" id="SSF48013">
    <property type="entry name" value="NusB-like"/>
    <property type="match status" value="1"/>
</dbReference>